<evidence type="ECO:0000256" key="1">
    <source>
        <dbReference type="ARBA" id="ARBA00004123"/>
    </source>
</evidence>
<feature type="region of interest" description="Disordered" evidence="4">
    <location>
        <begin position="40"/>
        <end position="75"/>
    </location>
</feature>
<comment type="subcellular location">
    <subcellularLocation>
        <location evidence="1">Nucleus</location>
    </subcellularLocation>
</comment>
<feature type="compositionally biased region" description="Acidic residues" evidence="4">
    <location>
        <begin position="767"/>
        <end position="800"/>
    </location>
</feature>
<feature type="compositionally biased region" description="Low complexity" evidence="4">
    <location>
        <begin position="40"/>
        <end position="52"/>
    </location>
</feature>
<feature type="region of interest" description="Disordered" evidence="4">
    <location>
        <begin position="683"/>
        <end position="706"/>
    </location>
</feature>
<keyword evidence="6" id="KW-1185">Reference proteome</keyword>
<reference evidence="5 6" key="1">
    <citation type="journal article" date="2020" name="ISME J.">
        <title>Uncovering the hidden diversity of litter-decomposition mechanisms in mushroom-forming fungi.</title>
        <authorList>
            <person name="Floudas D."/>
            <person name="Bentzer J."/>
            <person name="Ahren D."/>
            <person name="Johansson T."/>
            <person name="Persson P."/>
            <person name="Tunlid A."/>
        </authorList>
    </citation>
    <scope>NUCLEOTIDE SEQUENCE [LARGE SCALE GENOMIC DNA]</scope>
    <source>
        <strain evidence="5 6">CBS 175.51</strain>
    </source>
</reference>
<accession>A0A8H5BMC5</accession>
<feature type="region of interest" description="Disordered" evidence="4">
    <location>
        <begin position="1174"/>
        <end position="1223"/>
    </location>
</feature>
<name>A0A8H5BMC5_9AGAR</name>
<feature type="compositionally biased region" description="Basic residues" evidence="4">
    <location>
        <begin position="684"/>
        <end position="694"/>
    </location>
</feature>
<evidence type="ECO:0000256" key="2">
    <source>
        <dbReference type="ARBA" id="ARBA00006809"/>
    </source>
</evidence>
<dbReference type="EMBL" id="JAACJK010000164">
    <property type="protein sequence ID" value="KAF5324787.1"/>
    <property type="molecule type" value="Genomic_DNA"/>
</dbReference>
<evidence type="ECO:0008006" key="7">
    <source>
        <dbReference type="Google" id="ProtNLM"/>
    </source>
</evidence>
<dbReference type="AlphaFoldDB" id="A0A8H5BMC5"/>
<dbReference type="PANTHER" id="PTHR13213:SF2">
    <property type="entry name" value="MYB-BINDING PROTEIN 1A"/>
    <property type="match status" value="1"/>
</dbReference>
<dbReference type="GO" id="GO:0000182">
    <property type="term" value="F:rDNA binding"/>
    <property type="evidence" value="ECO:0007669"/>
    <property type="project" value="TreeGrafter"/>
</dbReference>
<feature type="region of interest" description="Disordered" evidence="4">
    <location>
        <begin position="760"/>
        <end position="816"/>
    </location>
</feature>
<gene>
    <name evidence="5" type="ORF">D9611_004291</name>
</gene>
<proteinExistence type="inferred from homology"/>
<dbReference type="InterPro" id="IPR007015">
    <property type="entry name" value="DNA_pol_V/MYBBP1A"/>
</dbReference>
<dbReference type="GO" id="GO:0006355">
    <property type="term" value="P:regulation of DNA-templated transcription"/>
    <property type="evidence" value="ECO:0007669"/>
    <property type="project" value="InterPro"/>
</dbReference>
<dbReference type="GO" id="GO:0005730">
    <property type="term" value="C:nucleolus"/>
    <property type="evidence" value="ECO:0007669"/>
    <property type="project" value="InterPro"/>
</dbReference>
<feature type="compositionally biased region" description="Basic residues" evidence="4">
    <location>
        <begin position="1207"/>
        <end position="1223"/>
    </location>
</feature>
<feature type="compositionally biased region" description="Low complexity" evidence="4">
    <location>
        <begin position="801"/>
        <end position="810"/>
    </location>
</feature>
<organism evidence="5 6">
    <name type="scientific">Ephemerocybe angulata</name>
    <dbReference type="NCBI Taxonomy" id="980116"/>
    <lineage>
        <taxon>Eukaryota</taxon>
        <taxon>Fungi</taxon>
        <taxon>Dikarya</taxon>
        <taxon>Basidiomycota</taxon>
        <taxon>Agaricomycotina</taxon>
        <taxon>Agaricomycetes</taxon>
        <taxon>Agaricomycetidae</taxon>
        <taxon>Agaricales</taxon>
        <taxon>Agaricineae</taxon>
        <taxon>Psathyrellaceae</taxon>
        <taxon>Ephemerocybe</taxon>
    </lineage>
</organism>
<comment type="caution">
    <text evidence="5">The sequence shown here is derived from an EMBL/GenBank/DDBJ whole genome shotgun (WGS) entry which is preliminary data.</text>
</comment>
<dbReference type="Pfam" id="PF04931">
    <property type="entry name" value="DNA_pol_phi"/>
    <property type="match status" value="1"/>
</dbReference>
<keyword evidence="3" id="KW-0539">Nucleus</keyword>
<dbReference type="InterPro" id="IPR016024">
    <property type="entry name" value="ARM-type_fold"/>
</dbReference>
<dbReference type="Proteomes" id="UP000541558">
    <property type="component" value="Unassembled WGS sequence"/>
</dbReference>
<sequence>MTTTLPLFWHLSSSSKKDRLDASVKLVGALEQFQAKFTPSAAATTKNKTADASDSEDEETGAGAASSSKPDGLDVLNSQDVTYSIRRLIRGLASPRESSRLGFAVALTELLSRIDTVTCDQILSIIASSSKPEGSMTGQEERDMLFARLFGFMSVIRSGLLVRTTPLATSASSKTEASSLASCKEVIEQLVACGEKKSWLRESAWFTVGLAIDALAASEVSWKNDAVDYVIKQLFTVATMWSPEKIALSLKLQELYPERDWQKIFSPVFKNPNLLGSSNLQTVSRIMKESTIDEEGHKDPTKAPSGTWKPQLHFAWDVILDQLVPGPNSTKKQATGSLQEFFKVVVDDSLFSANSSPQRKYWGFQVFQKALKRVTDEDMPMLFTKNFMRSWINHLSNRDRYLHKIAQQTVTEVQAFVKDKPQSGFAIILQLTGANGSKQFDKLTKTKTVESILASMKLEGIQSYVNYLFEQFNEFDESNQDEVDSRRTWIVDQLTALIRNGGIPKSDECIQSVMEWLTVYGLFVVKKKSSKSSITVLHQAPNPPVSEEVREVCKNRLLTCLGELSGLSAVIKSDEKTTKASAIASDGELWVAKVVSTIRTLEEDSKHVTLAAELEDEEKELLAKANAQVEQLKKVSEDQTEPARGAQLLVLSLILLQYCGEEQDADAFESCLEAVSRMPFWPSKSKKSKKKADKKGKDKEEGEDEELEPIDVLTDVIIGFLEASTSYMRTIANQAFGYLSALVKESTVDLLVAQLERRSPAELAENEHEEDDEDVEMEDGDDDEAEGEKEDEEDEEEDGDSSGSESFGDIDLGDDDEDEEIDLELRKKIEEAIRVAGVKPATEDSDEEDDDEDLMDDDQMMAIDSQLAKVFGARANEKKGKNANAQREATHFKNRVLDLVEIFMKKHPTNAQIPRFIIPLVEVVAGSGQDEMQLRDKAKGILRGRISKAKEHPSEVNVEEAAEILEALHVQAKKAHGSDIMEILGTSSVYLVKLLVQAGKESTVEEAYRKSLEDFLTRKNSTFNAAFFKFFFQRQPAQAWRLRRSLLDLAAQAVNSYRQAQALQLLELLITQLPSMEDQAKAVADFMPALRESLVDLATKACADQSKLTAPQMKELLKLALLSARQTKRYAEASLTDIWKPESWSALKQTLAKSSRFASSTGLHKMCDQMVQLTGGKEKTEASGKKSPAKRKRKAEEVEEDAEPAPKVKKTKVKAKKVKAPSS</sequence>
<protein>
    <recommendedName>
        <fullName evidence="7">DNA polymerase V</fullName>
    </recommendedName>
</protein>
<evidence type="ECO:0000256" key="3">
    <source>
        <dbReference type="ARBA" id="ARBA00023242"/>
    </source>
</evidence>
<dbReference type="OrthoDB" id="342531at2759"/>
<evidence type="ECO:0000313" key="6">
    <source>
        <dbReference type="Proteomes" id="UP000541558"/>
    </source>
</evidence>
<comment type="similarity">
    <text evidence="2">Belongs to the MYBBP1A family.</text>
</comment>
<evidence type="ECO:0000256" key="4">
    <source>
        <dbReference type="SAM" id="MobiDB-lite"/>
    </source>
</evidence>
<dbReference type="SUPFAM" id="SSF48371">
    <property type="entry name" value="ARM repeat"/>
    <property type="match status" value="1"/>
</dbReference>
<evidence type="ECO:0000313" key="5">
    <source>
        <dbReference type="EMBL" id="KAF5324787.1"/>
    </source>
</evidence>
<dbReference type="PANTHER" id="PTHR13213">
    <property type="entry name" value="MYB-BINDING PROTEIN 1A FAMILY MEMBER"/>
    <property type="match status" value="1"/>
</dbReference>